<sequence length="78" mass="8549">MSTAEQVREIVKSMAPELPAAVSDDQRLIDDLFYDSLRLMELTVVLERAFDLPPYKPEDLAGVLTVGAVVQLIEGATS</sequence>
<dbReference type="SUPFAM" id="SSF47336">
    <property type="entry name" value="ACP-like"/>
    <property type="match status" value="1"/>
</dbReference>
<dbReference type="Proteomes" id="UP000535543">
    <property type="component" value="Unassembled WGS sequence"/>
</dbReference>
<dbReference type="PROSITE" id="PS50075">
    <property type="entry name" value="CARRIER"/>
    <property type="match status" value="1"/>
</dbReference>
<evidence type="ECO:0000313" key="3">
    <source>
        <dbReference type="Proteomes" id="UP000535543"/>
    </source>
</evidence>
<reference evidence="2 3" key="1">
    <citation type="submission" date="2019-05" db="EMBL/GenBank/DDBJ databases">
        <authorList>
            <person name="Lee S.D."/>
        </authorList>
    </citation>
    <scope>NUCLEOTIDE SEQUENCE [LARGE SCALE GENOMIC DNA]</scope>
    <source>
        <strain evidence="2 3">YC2-7</strain>
    </source>
</reference>
<dbReference type="RefSeq" id="WP_169584215.1">
    <property type="nucleotide sequence ID" value="NZ_VCQU01000001.1"/>
</dbReference>
<dbReference type="Pfam" id="PF00550">
    <property type="entry name" value="PP-binding"/>
    <property type="match status" value="1"/>
</dbReference>
<dbReference type="AlphaFoldDB" id="A0A848K892"/>
<dbReference type="InterPro" id="IPR036736">
    <property type="entry name" value="ACP-like_sf"/>
</dbReference>
<feature type="domain" description="Carrier" evidence="1">
    <location>
        <begin position="1"/>
        <end position="77"/>
    </location>
</feature>
<protein>
    <submittedName>
        <fullName evidence="2">Acyl carrier protein</fullName>
    </submittedName>
</protein>
<accession>A0A848K892</accession>
<evidence type="ECO:0000313" key="2">
    <source>
        <dbReference type="EMBL" id="NMN93504.1"/>
    </source>
</evidence>
<evidence type="ECO:0000259" key="1">
    <source>
        <dbReference type="PROSITE" id="PS50075"/>
    </source>
</evidence>
<dbReference type="Gene3D" id="1.10.1200.10">
    <property type="entry name" value="ACP-like"/>
    <property type="match status" value="1"/>
</dbReference>
<dbReference type="EMBL" id="VCQU01000001">
    <property type="protein sequence ID" value="NMN93504.1"/>
    <property type="molecule type" value="Genomic_DNA"/>
</dbReference>
<gene>
    <name evidence="2" type="ORF">FGL95_00455</name>
</gene>
<organism evidence="2 3">
    <name type="scientific">Antrihabitans stalactiti</name>
    <dbReference type="NCBI Taxonomy" id="2584121"/>
    <lineage>
        <taxon>Bacteria</taxon>
        <taxon>Bacillati</taxon>
        <taxon>Actinomycetota</taxon>
        <taxon>Actinomycetes</taxon>
        <taxon>Mycobacteriales</taxon>
        <taxon>Nocardiaceae</taxon>
        <taxon>Antrihabitans</taxon>
    </lineage>
</organism>
<keyword evidence="3" id="KW-1185">Reference proteome</keyword>
<comment type="caution">
    <text evidence="2">The sequence shown here is derived from an EMBL/GenBank/DDBJ whole genome shotgun (WGS) entry which is preliminary data.</text>
</comment>
<reference evidence="2 3" key="2">
    <citation type="submission" date="2020-06" db="EMBL/GenBank/DDBJ databases">
        <title>Antribacter stalactiti gen. nov., sp. nov., a new member of the family Nacardiaceae isolated from a cave.</title>
        <authorList>
            <person name="Kim I.S."/>
        </authorList>
    </citation>
    <scope>NUCLEOTIDE SEQUENCE [LARGE SCALE GENOMIC DNA]</scope>
    <source>
        <strain evidence="2 3">YC2-7</strain>
    </source>
</reference>
<proteinExistence type="predicted"/>
<dbReference type="InterPro" id="IPR009081">
    <property type="entry name" value="PP-bd_ACP"/>
</dbReference>
<name>A0A848K892_9NOCA</name>